<keyword evidence="2" id="KW-1133">Transmembrane helix</keyword>
<feature type="compositionally biased region" description="Basic and acidic residues" evidence="1">
    <location>
        <begin position="26"/>
        <end position="50"/>
    </location>
</feature>
<proteinExistence type="predicted"/>
<dbReference type="Proteomes" id="UP000314982">
    <property type="component" value="Unassembled WGS sequence"/>
</dbReference>
<accession>A0A4W5KFU4</accession>
<reference evidence="3" key="3">
    <citation type="submission" date="2025-09" db="UniProtKB">
        <authorList>
            <consortium name="Ensembl"/>
        </authorList>
    </citation>
    <scope>IDENTIFICATION</scope>
</reference>
<protein>
    <submittedName>
        <fullName evidence="3">Uncharacterized protein</fullName>
    </submittedName>
</protein>
<feature type="compositionally biased region" description="Basic and acidic residues" evidence="1">
    <location>
        <begin position="81"/>
        <end position="104"/>
    </location>
</feature>
<evidence type="ECO:0000256" key="2">
    <source>
        <dbReference type="SAM" id="Phobius"/>
    </source>
</evidence>
<evidence type="ECO:0000256" key="1">
    <source>
        <dbReference type="SAM" id="MobiDB-lite"/>
    </source>
</evidence>
<feature type="transmembrane region" description="Helical" evidence="2">
    <location>
        <begin position="6"/>
        <end position="23"/>
    </location>
</feature>
<dbReference type="Ensembl" id="ENSHHUT00000011190.1">
    <property type="protein sequence ID" value="ENSHHUP00000010846.1"/>
    <property type="gene ID" value="ENSHHUG00000006642.1"/>
</dbReference>
<reference evidence="3" key="2">
    <citation type="submission" date="2025-08" db="UniProtKB">
        <authorList>
            <consortium name="Ensembl"/>
        </authorList>
    </citation>
    <scope>IDENTIFICATION</scope>
</reference>
<evidence type="ECO:0000313" key="4">
    <source>
        <dbReference type="Proteomes" id="UP000314982"/>
    </source>
</evidence>
<dbReference type="AlphaFoldDB" id="A0A4W5KFU4"/>
<evidence type="ECO:0000313" key="3">
    <source>
        <dbReference type="Ensembl" id="ENSHHUP00000010846.1"/>
    </source>
</evidence>
<name>A0A4W5KFU4_9TELE</name>
<dbReference type="STRING" id="62062.ENSHHUP00000010846"/>
<keyword evidence="2" id="KW-0812">Transmembrane</keyword>
<feature type="region of interest" description="Disordered" evidence="1">
    <location>
        <begin position="26"/>
        <end position="113"/>
    </location>
</feature>
<organism evidence="3 4">
    <name type="scientific">Hucho hucho</name>
    <name type="common">huchen</name>
    <dbReference type="NCBI Taxonomy" id="62062"/>
    <lineage>
        <taxon>Eukaryota</taxon>
        <taxon>Metazoa</taxon>
        <taxon>Chordata</taxon>
        <taxon>Craniata</taxon>
        <taxon>Vertebrata</taxon>
        <taxon>Euteleostomi</taxon>
        <taxon>Actinopterygii</taxon>
        <taxon>Neopterygii</taxon>
        <taxon>Teleostei</taxon>
        <taxon>Protacanthopterygii</taxon>
        <taxon>Salmoniformes</taxon>
        <taxon>Salmonidae</taxon>
        <taxon>Salmoninae</taxon>
        <taxon>Hucho</taxon>
    </lineage>
</organism>
<reference evidence="4" key="1">
    <citation type="submission" date="2018-06" db="EMBL/GenBank/DDBJ databases">
        <title>Genome assembly of Danube salmon.</title>
        <authorList>
            <person name="Macqueen D.J."/>
            <person name="Gundappa M.K."/>
        </authorList>
    </citation>
    <scope>NUCLEOTIDE SEQUENCE [LARGE SCALE GENOMIC DNA]</scope>
</reference>
<sequence length="113" mass="12617">HGGGFLWVLPVIDIIAGVFLSVPQRRGSDVKEQDLNDKPRRNVSWQDKDPVVVPVESEDEKGEHLEPEKEEDVGITFVARKVPETPKERPKSGKDTLTPERLETSENGLVPPV</sequence>
<keyword evidence="2" id="KW-0472">Membrane</keyword>
<keyword evidence="4" id="KW-1185">Reference proteome</keyword>